<evidence type="ECO:0000313" key="2">
    <source>
        <dbReference type="EMBL" id="GFS45712.1"/>
    </source>
</evidence>
<name>A0A7J0E0U7_9ERIC</name>
<evidence type="ECO:0000256" key="1">
    <source>
        <dbReference type="ARBA" id="ARBA00009995"/>
    </source>
</evidence>
<organism evidence="2 3">
    <name type="scientific">Actinidia rufa</name>
    <dbReference type="NCBI Taxonomy" id="165716"/>
    <lineage>
        <taxon>Eukaryota</taxon>
        <taxon>Viridiplantae</taxon>
        <taxon>Streptophyta</taxon>
        <taxon>Embryophyta</taxon>
        <taxon>Tracheophyta</taxon>
        <taxon>Spermatophyta</taxon>
        <taxon>Magnoliopsida</taxon>
        <taxon>eudicotyledons</taxon>
        <taxon>Gunneridae</taxon>
        <taxon>Pentapetalae</taxon>
        <taxon>asterids</taxon>
        <taxon>Ericales</taxon>
        <taxon>Actinidiaceae</taxon>
        <taxon>Actinidia</taxon>
    </lineage>
</organism>
<dbReference type="Gene3D" id="3.40.50.2000">
    <property type="entry name" value="Glycogen Phosphorylase B"/>
    <property type="match status" value="4"/>
</dbReference>
<reference evidence="3" key="1">
    <citation type="submission" date="2019-07" db="EMBL/GenBank/DDBJ databases">
        <title>De Novo Assembly of kiwifruit Actinidia rufa.</title>
        <authorList>
            <person name="Sugita-Konishi S."/>
            <person name="Sato K."/>
            <person name="Mori E."/>
            <person name="Abe Y."/>
            <person name="Kisaki G."/>
            <person name="Hamano K."/>
            <person name="Suezawa K."/>
            <person name="Otani M."/>
            <person name="Fukuda T."/>
            <person name="Manabe T."/>
            <person name="Gomi K."/>
            <person name="Tabuchi M."/>
            <person name="Akimitsu K."/>
            <person name="Kataoka I."/>
        </authorList>
    </citation>
    <scope>NUCLEOTIDE SEQUENCE [LARGE SCALE GENOMIC DNA]</scope>
    <source>
        <strain evidence="3">cv. Fuchu</strain>
    </source>
</reference>
<protein>
    <submittedName>
        <fullName evidence="2">UDP-Glycosyltransferase superfamily protein</fullName>
    </submittedName>
</protein>
<comment type="similarity">
    <text evidence="1">Belongs to the UDP-glycosyltransferase family.</text>
</comment>
<keyword evidence="2" id="KW-0808">Transferase</keyword>
<dbReference type="Proteomes" id="UP000585474">
    <property type="component" value="Unassembled WGS sequence"/>
</dbReference>
<dbReference type="OrthoDB" id="5835829at2759"/>
<proteinExistence type="inferred from homology"/>
<dbReference type="AlphaFoldDB" id="A0A7J0E0U7"/>
<comment type="caution">
    <text evidence="2">The sequence shown here is derived from an EMBL/GenBank/DDBJ whole genome shotgun (WGS) entry which is preliminary data.</text>
</comment>
<dbReference type="SUPFAM" id="SSF53756">
    <property type="entry name" value="UDP-Glycosyltransferase/glycogen phosphorylase"/>
    <property type="match status" value="1"/>
</dbReference>
<dbReference type="GO" id="GO:0035251">
    <property type="term" value="F:UDP-glucosyltransferase activity"/>
    <property type="evidence" value="ECO:0007669"/>
    <property type="project" value="TreeGrafter"/>
</dbReference>
<dbReference type="EMBL" id="BJWL01000454">
    <property type="protein sequence ID" value="GFS45712.1"/>
    <property type="molecule type" value="Genomic_DNA"/>
</dbReference>
<accession>A0A7J0E0U7</accession>
<keyword evidence="3" id="KW-1185">Reference proteome</keyword>
<dbReference type="PANTHER" id="PTHR48047">
    <property type="entry name" value="GLYCOSYLTRANSFERASE"/>
    <property type="match status" value="1"/>
</dbReference>
<evidence type="ECO:0000313" key="3">
    <source>
        <dbReference type="Proteomes" id="UP000585474"/>
    </source>
</evidence>
<sequence>MGSAPQLHFVLIPLMGQGHLIPMIDMARLLAQRGVIVTIITTPVNATRFQATIDRTVDSGLPIQLVQLRFPSVEQPLEHFIENLQSPPSCMISDKYLTFTAQVAQDISDHEKFFMPGLPNQIEFTWAQLPSPFNPGSLVSPDMKKNRDRIREGELGAYGVVINSFEELEREYVERYRKAKGEKVWCIGPVVVHLCEEDKFGVLVKREDVKKAIEKVMDKGRDGQERRERARELQKMAKMAMERGGSSYTNLTLLIEDIMQQAARNQEAKTLETVSSLNLNS</sequence>
<gene>
    <name evidence="2" type="ORF">Acr_00g0097640</name>
</gene>
<dbReference type="PANTHER" id="PTHR48047:SF182">
    <property type="entry name" value="GLYCOSYLTRANSFERASE"/>
    <property type="match status" value="1"/>
</dbReference>